<evidence type="ECO:0000259" key="3">
    <source>
        <dbReference type="PROSITE" id="PS50994"/>
    </source>
</evidence>
<gene>
    <name evidence="4" type="ORF">I7412_23955</name>
</gene>
<dbReference type="PROSITE" id="PS50994">
    <property type="entry name" value="INTEGRASE"/>
    <property type="match status" value="1"/>
</dbReference>
<keyword evidence="5" id="KW-1185">Reference proteome</keyword>
<feature type="compositionally biased region" description="Pro residues" evidence="2">
    <location>
        <begin position="466"/>
        <end position="475"/>
    </location>
</feature>
<dbReference type="PANTHER" id="PTHR46889:SF5">
    <property type="entry name" value="INTEGRASE PROTEIN"/>
    <property type="match status" value="1"/>
</dbReference>
<feature type="domain" description="Integrase catalytic" evidence="3">
    <location>
        <begin position="275"/>
        <end position="440"/>
    </location>
</feature>
<feature type="region of interest" description="Disordered" evidence="2">
    <location>
        <begin position="175"/>
        <end position="199"/>
    </location>
</feature>
<organism evidence="4 5">
    <name type="scientific">Frankia nepalensis</name>
    <dbReference type="NCBI Taxonomy" id="1836974"/>
    <lineage>
        <taxon>Bacteria</taxon>
        <taxon>Bacillati</taxon>
        <taxon>Actinomycetota</taxon>
        <taxon>Actinomycetes</taxon>
        <taxon>Frankiales</taxon>
        <taxon>Frankiaceae</taxon>
        <taxon>Frankia</taxon>
    </lineage>
</organism>
<feature type="compositionally biased region" description="Basic residues" evidence="2">
    <location>
        <begin position="175"/>
        <end position="185"/>
    </location>
</feature>
<name>A0A937RQK1_9ACTN</name>
<dbReference type="InterPro" id="IPR001584">
    <property type="entry name" value="Integrase_cat-core"/>
</dbReference>
<dbReference type="Proteomes" id="UP000604475">
    <property type="component" value="Unassembled WGS sequence"/>
</dbReference>
<dbReference type="GO" id="GO:0015074">
    <property type="term" value="P:DNA integration"/>
    <property type="evidence" value="ECO:0007669"/>
    <property type="project" value="InterPro"/>
</dbReference>
<dbReference type="InterPro" id="IPR050900">
    <property type="entry name" value="Transposase_IS3/IS150/IS904"/>
</dbReference>
<protein>
    <submittedName>
        <fullName evidence="4">IS3 family transposase</fullName>
    </submittedName>
</protein>
<sequence>MVDDVRVDEREDGGRRPDPEVEPKARRRQFSPGYKLRILAEYEAATGPGAKGAILRREKLYSAHIVEWRKARDAGALAGLSKPKGRPPVDDRDREMERLRAEKERLEKELAKARFVIEVQGKSLGALGEALRGHARDHRRPELAEQAERIVEEGLSSLVEKVSVSEACRALGRARATHYRRHRKSPAPARPAPIPHKERRQPAALSAAERARLVEVLHSERFVDASPDQVWATLLDEGVYLASPRTMYRVLAERGETGERRRQATHPAHVKPELVAAKPNEVWSWDITKLRGPKKWSYFYLYVIIDVYSRYVVGWMVADRESAVLAEDLITASCQKQSVNPDQLTIHADRDTSMTSKTVALLLADLAITRSHSRPRVSNDNPYSEAHFKTLKYRPDFPSSFATLQDARVWCRTFFDYYNNDHRHSGIGLLTPATVHHGEAALVREARARVLDAAYAAHPERFVRQPPTPPKPPQPAWINRPQHEEDQPVDSDATSS</sequence>
<dbReference type="AlphaFoldDB" id="A0A937RQK1"/>
<feature type="coiled-coil region" evidence="1">
    <location>
        <begin position="89"/>
        <end position="116"/>
    </location>
</feature>
<evidence type="ECO:0000256" key="1">
    <source>
        <dbReference type="SAM" id="Coils"/>
    </source>
</evidence>
<dbReference type="GO" id="GO:0003676">
    <property type="term" value="F:nucleic acid binding"/>
    <property type="evidence" value="ECO:0007669"/>
    <property type="project" value="InterPro"/>
</dbReference>
<feature type="compositionally biased region" description="Basic and acidic residues" evidence="2">
    <location>
        <begin position="1"/>
        <end position="24"/>
    </location>
</feature>
<evidence type="ECO:0000256" key="2">
    <source>
        <dbReference type="SAM" id="MobiDB-lite"/>
    </source>
</evidence>
<dbReference type="InterPro" id="IPR048020">
    <property type="entry name" value="Transpos_IS3"/>
</dbReference>
<reference evidence="4" key="1">
    <citation type="submission" date="2020-12" db="EMBL/GenBank/DDBJ databases">
        <title>Genomic characterization of non-nitrogen-fixing Frankia strains.</title>
        <authorList>
            <person name="Carlos-Shanley C."/>
            <person name="Guerra T."/>
            <person name="Hahn D."/>
        </authorList>
    </citation>
    <scope>NUCLEOTIDE SEQUENCE</scope>
    <source>
        <strain evidence="4">CN6</strain>
    </source>
</reference>
<evidence type="ECO:0000313" key="5">
    <source>
        <dbReference type="Proteomes" id="UP000604475"/>
    </source>
</evidence>
<dbReference type="Gene3D" id="3.30.420.10">
    <property type="entry name" value="Ribonuclease H-like superfamily/Ribonuclease H"/>
    <property type="match status" value="1"/>
</dbReference>
<evidence type="ECO:0000313" key="4">
    <source>
        <dbReference type="EMBL" id="MBL7630161.1"/>
    </source>
</evidence>
<keyword evidence="1" id="KW-0175">Coiled coil</keyword>
<dbReference type="Pfam" id="PF00665">
    <property type="entry name" value="rve"/>
    <property type="match status" value="1"/>
</dbReference>
<dbReference type="EMBL" id="JAEACQ010000243">
    <property type="protein sequence ID" value="MBL7630161.1"/>
    <property type="molecule type" value="Genomic_DNA"/>
</dbReference>
<feature type="region of interest" description="Disordered" evidence="2">
    <location>
        <begin position="1"/>
        <end position="27"/>
    </location>
</feature>
<dbReference type="PANTHER" id="PTHR46889">
    <property type="entry name" value="TRANSPOSASE INSF FOR INSERTION SEQUENCE IS3B-RELATED"/>
    <property type="match status" value="1"/>
</dbReference>
<accession>A0A937RQK1</accession>
<dbReference type="InterPro" id="IPR012337">
    <property type="entry name" value="RNaseH-like_sf"/>
</dbReference>
<dbReference type="SUPFAM" id="SSF53098">
    <property type="entry name" value="Ribonuclease H-like"/>
    <property type="match status" value="1"/>
</dbReference>
<feature type="region of interest" description="Disordered" evidence="2">
    <location>
        <begin position="459"/>
        <end position="496"/>
    </location>
</feature>
<dbReference type="InterPro" id="IPR036397">
    <property type="entry name" value="RNaseH_sf"/>
</dbReference>
<dbReference type="NCBIfam" id="NF033516">
    <property type="entry name" value="transpos_IS3"/>
    <property type="match status" value="1"/>
</dbReference>
<proteinExistence type="predicted"/>
<comment type="caution">
    <text evidence="4">The sequence shown here is derived from an EMBL/GenBank/DDBJ whole genome shotgun (WGS) entry which is preliminary data.</text>
</comment>